<reference evidence="1" key="2">
    <citation type="journal article" date="2014" name="ISME J.">
        <title>Microbial stratification in low pH oxic and suboxic macroscopic growths along an acid mine drainage.</title>
        <authorList>
            <person name="Mendez-Garcia C."/>
            <person name="Mesa V."/>
            <person name="Sprenger R.R."/>
            <person name="Richter M."/>
            <person name="Diez M.S."/>
            <person name="Solano J."/>
            <person name="Bargiela R."/>
            <person name="Golyshina O.V."/>
            <person name="Manteca A."/>
            <person name="Ramos J.L."/>
            <person name="Gallego J.R."/>
            <person name="Llorente I."/>
            <person name="Martins Dos Santos V.A."/>
            <person name="Jensen O.N."/>
            <person name="Pelaez A.I."/>
            <person name="Sanchez J."/>
            <person name="Ferrer M."/>
        </authorList>
    </citation>
    <scope>NUCLEOTIDE SEQUENCE</scope>
</reference>
<sequence length="262" mass="29739">MITARELSAWRVMAPWNTDDMVEQDFLICKAVEAIFKDDFLATQVAMRGGTVLHKGHLSPAGRYSEDIDLVLVGSRPKGHIKRALTRILSPVLGSPSESVYTRIKLAVRNLTARSEIIRNTHIYNPLSEERALGRLKVEVNVSEQTSCYPLVNVGIDVPDDNGGSRQIIVRSYDVDEMLGTKMRALLQREHGRDLFDLWWAIERCKIHTDLSVDPARVGHAFRFYMAQEGSSFKAADFESELARRMRSKKFLKDMDDYLPKG</sequence>
<organism evidence="1">
    <name type="scientific">mine drainage metagenome</name>
    <dbReference type="NCBI Taxonomy" id="410659"/>
    <lineage>
        <taxon>unclassified sequences</taxon>
        <taxon>metagenomes</taxon>
        <taxon>ecological metagenomes</taxon>
    </lineage>
</organism>
<name>T0YH79_9ZZZZ</name>
<dbReference type="Pfam" id="PF08843">
    <property type="entry name" value="AbiEii"/>
    <property type="match status" value="1"/>
</dbReference>
<dbReference type="InterPro" id="IPR014942">
    <property type="entry name" value="AbiEii"/>
</dbReference>
<comment type="caution">
    <text evidence="1">The sequence shown here is derived from an EMBL/GenBank/DDBJ whole genome shotgun (WGS) entry which is preliminary data.</text>
</comment>
<protein>
    <recommendedName>
        <fullName evidence="2">Nucleotidyl transferase AbiEii/AbiGii toxin family protein</fullName>
    </recommendedName>
</protein>
<evidence type="ECO:0000313" key="1">
    <source>
        <dbReference type="EMBL" id="EQD32433.1"/>
    </source>
</evidence>
<accession>T0YH79</accession>
<evidence type="ECO:0008006" key="2">
    <source>
        <dbReference type="Google" id="ProtNLM"/>
    </source>
</evidence>
<dbReference type="EMBL" id="AUZX01014394">
    <property type="protein sequence ID" value="EQD32433.1"/>
    <property type="molecule type" value="Genomic_DNA"/>
</dbReference>
<dbReference type="Gene3D" id="3.10.450.620">
    <property type="entry name" value="JHP933, nucleotidyltransferase-like core domain"/>
    <property type="match status" value="1"/>
</dbReference>
<reference evidence="1" key="1">
    <citation type="submission" date="2013-08" db="EMBL/GenBank/DDBJ databases">
        <authorList>
            <person name="Mendez C."/>
            <person name="Richter M."/>
            <person name="Ferrer M."/>
            <person name="Sanchez J."/>
        </authorList>
    </citation>
    <scope>NUCLEOTIDE SEQUENCE</scope>
</reference>
<dbReference type="AlphaFoldDB" id="T0YH79"/>
<gene>
    <name evidence="1" type="ORF">B1A_19509</name>
</gene>
<feature type="non-terminal residue" evidence="1">
    <location>
        <position position="262"/>
    </location>
</feature>
<proteinExistence type="predicted"/>